<dbReference type="AlphaFoldDB" id="A0A9D4ZBV4"/>
<keyword evidence="2" id="KW-1185">Reference proteome</keyword>
<dbReference type="Proteomes" id="UP000886520">
    <property type="component" value="Chromosome 17"/>
</dbReference>
<accession>A0A9D4ZBV4</accession>
<protein>
    <submittedName>
        <fullName evidence="1">Uncharacterized protein</fullName>
    </submittedName>
</protein>
<evidence type="ECO:0000313" key="1">
    <source>
        <dbReference type="EMBL" id="KAI5067001.1"/>
    </source>
</evidence>
<gene>
    <name evidence="1" type="ORF">GOP47_0017529</name>
</gene>
<name>A0A9D4ZBV4_ADICA</name>
<dbReference type="EMBL" id="JABFUD020000017">
    <property type="protein sequence ID" value="KAI5067001.1"/>
    <property type="molecule type" value="Genomic_DNA"/>
</dbReference>
<reference evidence="1" key="1">
    <citation type="submission" date="2021-01" db="EMBL/GenBank/DDBJ databases">
        <title>Adiantum capillus-veneris genome.</title>
        <authorList>
            <person name="Fang Y."/>
            <person name="Liao Q."/>
        </authorList>
    </citation>
    <scope>NUCLEOTIDE SEQUENCE</scope>
    <source>
        <strain evidence="1">H3</strain>
        <tissue evidence="1">Leaf</tissue>
    </source>
</reference>
<organism evidence="1 2">
    <name type="scientific">Adiantum capillus-veneris</name>
    <name type="common">Maidenhair fern</name>
    <dbReference type="NCBI Taxonomy" id="13818"/>
    <lineage>
        <taxon>Eukaryota</taxon>
        <taxon>Viridiplantae</taxon>
        <taxon>Streptophyta</taxon>
        <taxon>Embryophyta</taxon>
        <taxon>Tracheophyta</taxon>
        <taxon>Polypodiopsida</taxon>
        <taxon>Polypodiidae</taxon>
        <taxon>Polypodiales</taxon>
        <taxon>Pteridineae</taxon>
        <taxon>Pteridaceae</taxon>
        <taxon>Vittarioideae</taxon>
        <taxon>Adiantum</taxon>
    </lineage>
</organism>
<evidence type="ECO:0000313" key="2">
    <source>
        <dbReference type="Proteomes" id="UP000886520"/>
    </source>
</evidence>
<comment type="caution">
    <text evidence="1">The sequence shown here is derived from an EMBL/GenBank/DDBJ whole genome shotgun (WGS) entry which is preliminary data.</text>
</comment>
<proteinExistence type="predicted"/>
<sequence>MAWPRPMIWALRDLTPPMWLKPQPPALNLIFVVAISVLISGCEGYQSFPFDLHHEPIYTAYPHNSYKS</sequence>